<organism evidence="1 2">
    <name type="scientific">Romanomermis culicivorax</name>
    <name type="common">Nematode worm</name>
    <dbReference type="NCBI Taxonomy" id="13658"/>
    <lineage>
        <taxon>Eukaryota</taxon>
        <taxon>Metazoa</taxon>
        <taxon>Ecdysozoa</taxon>
        <taxon>Nematoda</taxon>
        <taxon>Enoplea</taxon>
        <taxon>Dorylaimia</taxon>
        <taxon>Mermithida</taxon>
        <taxon>Mermithoidea</taxon>
        <taxon>Mermithidae</taxon>
        <taxon>Romanomermis</taxon>
    </lineage>
</organism>
<dbReference type="Proteomes" id="UP000887565">
    <property type="component" value="Unplaced"/>
</dbReference>
<proteinExistence type="predicted"/>
<dbReference type="AlphaFoldDB" id="A0A915JW38"/>
<dbReference type="WBParaSite" id="nRc.2.0.1.t30635-RA">
    <property type="protein sequence ID" value="nRc.2.0.1.t30635-RA"/>
    <property type="gene ID" value="nRc.2.0.1.g30635"/>
</dbReference>
<evidence type="ECO:0000313" key="1">
    <source>
        <dbReference type="Proteomes" id="UP000887565"/>
    </source>
</evidence>
<reference evidence="2" key="1">
    <citation type="submission" date="2022-11" db="UniProtKB">
        <authorList>
            <consortium name="WormBaseParasite"/>
        </authorList>
    </citation>
    <scope>IDENTIFICATION</scope>
</reference>
<sequence length="78" mass="9420">MSGIKFFLIFKIDADNLRPSQEARFETGWTVAGTRENRHFKPMNESKISVTILEYKRFLRGRLYQYKWTEYKKKTLPL</sequence>
<accession>A0A915JW38</accession>
<protein>
    <submittedName>
        <fullName evidence="2">Uncharacterized protein</fullName>
    </submittedName>
</protein>
<evidence type="ECO:0000313" key="2">
    <source>
        <dbReference type="WBParaSite" id="nRc.2.0.1.t30635-RA"/>
    </source>
</evidence>
<name>A0A915JW38_ROMCU</name>
<keyword evidence="1" id="KW-1185">Reference proteome</keyword>